<dbReference type="Proteomes" id="UP000024942">
    <property type="component" value="Unassembled WGS sequence"/>
</dbReference>
<dbReference type="SUPFAM" id="SSF55729">
    <property type="entry name" value="Acyl-CoA N-acyltransferases (Nat)"/>
    <property type="match status" value="1"/>
</dbReference>
<evidence type="ECO:0000313" key="7">
    <source>
        <dbReference type="EMBL" id="KDA01904.1"/>
    </source>
</evidence>
<dbReference type="eggNOG" id="COG3916">
    <property type="taxonomic scope" value="Bacteria"/>
</dbReference>
<proteinExistence type="inferred from homology"/>
<reference evidence="7 8" key="1">
    <citation type="journal article" date="2014" name="Antonie Van Leeuwenhoek">
        <title>Hyphomonas beringensis sp. nov. and Hyphomonas chukchiensis sp. nov., isolated from surface seawater of the Bering Sea and Chukchi Sea.</title>
        <authorList>
            <person name="Li C."/>
            <person name="Lai Q."/>
            <person name="Li G."/>
            <person name="Dong C."/>
            <person name="Wang J."/>
            <person name="Liao Y."/>
            <person name="Shao Z."/>
        </authorList>
    </citation>
    <scope>NUCLEOTIDE SEQUENCE [LARGE SCALE GENOMIC DNA]</scope>
    <source>
        <strain evidence="7 8">SCH89</strain>
    </source>
</reference>
<dbReference type="PROSITE" id="PS51187">
    <property type="entry name" value="AUTOINDUCER_SYNTH_2"/>
    <property type="match status" value="1"/>
</dbReference>
<dbReference type="Gene3D" id="3.40.630.30">
    <property type="match status" value="1"/>
</dbReference>
<dbReference type="GO" id="GO:0007165">
    <property type="term" value="P:signal transduction"/>
    <property type="evidence" value="ECO:0007669"/>
    <property type="project" value="TreeGrafter"/>
</dbReference>
<evidence type="ECO:0000313" key="8">
    <source>
        <dbReference type="Proteomes" id="UP000024942"/>
    </source>
</evidence>
<gene>
    <name evidence="7" type="ORF">HOC_13344</name>
</gene>
<dbReference type="InterPro" id="IPR001690">
    <property type="entry name" value="Autoind_synthase"/>
</dbReference>
<dbReference type="PANTHER" id="PTHR39322:SF1">
    <property type="entry name" value="ISOVALERYL-HOMOSERINE LACTONE SYNTHASE"/>
    <property type="match status" value="1"/>
</dbReference>
<dbReference type="InterPro" id="IPR016181">
    <property type="entry name" value="Acyl_CoA_acyltransferase"/>
</dbReference>
<keyword evidence="1 5" id="KW-0673">Quorum sensing</keyword>
<dbReference type="STRING" id="1280953.HOC_13344"/>
<accession>A0A059G5D2</accession>
<sequence>MTSLEHDPSATQGEEAVFKIITPDNRAQNSALIDAMHEMRYRIVVGEWGWDIPDIAKGYDKDQFDTDDTVYVIVRSRAGDVVGSSRLNPTIHPHMMSELFADYCDLQPYPVGRDVWECSRFVTDRALMEDAVDDFRVRCRLGLGLTAWSLDNKVSRLSWLTHQKFFNLVQKVWDTEPLGLPKREGDGWAWIPAVSRMDEATFDRQLDRYRNADAIVAQYMGARPALSQAQVV</sequence>
<keyword evidence="3 6" id="KW-0949">S-adenosyl-L-methionine</keyword>
<dbReference type="Pfam" id="PF00765">
    <property type="entry name" value="Autoind_synth"/>
    <property type="match status" value="1"/>
</dbReference>
<dbReference type="GO" id="GO:0061579">
    <property type="term" value="F:N-acyl homoserine lactone synthase activity"/>
    <property type="evidence" value="ECO:0007669"/>
    <property type="project" value="UniProtKB-UniRule"/>
</dbReference>
<dbReference type="PANTHER" id="PTHR39322">
    <property type="entry name" value="ACYL-HOMOSERINE-LACTONE SYNTHASE"/>
    <property type="match status" value="1"/>
</dbReference>
<comment type="similarity">
    <text evidence="5 6">Belongs to the autoinducer synthase family.</text>
</comment>
<keyword evidence="4 5" id="KW-0071">Autoinducer synthesis</keyword>
<evidence type="ECO:0000256" key="1">
    <source>
        <dbReference type="ARBA" id="ARBA00022654"/>
    </source>
</evidence>
<dbReference type="EC" id="2.3.1.184" evidence="6"/>
<organism evidence="7 8">
    <name type="scientific">Hyphomonas oceanitis SCH89</name>
    <dbReference type="NCBI Taxonomy" id="1280953"/>
    <lineage>
        <taxon>Bacteria</taxon>
        <taxon>Pseudomonadati</taxon>
        <taxon>Pseudomonadota</taxon>
        <taxon>Alphaproteobacteria</taxon>
        <taxon>Hyphomonadales</taxon>
        <taxon>Hyphomonadaceae</taxon>
        <taxon>Hyphomonas</taxon>
    </lineage>
</organism>
<dbReference type="GO" id="GO:0009372">
    <property type="term" value="P:quorum sensing"/>
    <property type="evidence" value="ECO:0007669"/>
    <property type="project" value="UniProtKB-UniRule"/>
</dbReference>
<evidence type="ECO:0000256" key="6">
    <source>
        <dbReference type="RuleBase" id="RU361135"/>
    </source>
</evidence>
<dbReference type="EMBL" id="ARYL01000020">
    <property type="protein sequence ID" value="KDA01904.1"/>
    <property type="molecule type" value="Genomic_DNA"/>
</dbReference>
<comment type="caution">
    <text evidence="7">The sequence shown here is derived from an EMBL/GenBank/DDBJ whole genome shotgun (WGS) entry which is preliminary data.</text>
</comment>
<comment type="catalytic activity">
    <reaction evidence="6">
        <text>a fatty acyl-[ACP] + S-adenosyl-L-methionine = an N-acyl-L-homoserine lactone + S-methyl-5'-thioadenosine + holo-[ACP] + H(+)</text>
        <dbReference type="Rhea" id="RHEA:10096"/>
        <dbReference type="Rhea" id="RHEA-COMP:9685"/>
        <dbReference type="Rhea" id="RHEA-COMP:14125"/>
        <dbReference type="ChEBI" id="CHEBI:15378"/>
        <dbReference type="ChEBI" id="CHEBI:17509"/>
        <dbReference type="ChEBI" id="CHEBI:55474"/>
        <dbReference type="ChEBI" id="CHEBI:59789"/>
        <dbReference type="ChEBI" id="CHEBI:64479"/>
        <dbReference type="ChEBI" id="CHEBI:138651"/>
        <dbReference type="EC" id="2.3.1.184"/>
    </reaction>
</comment>
<dbReference type="PATRIC" id="fig|1280953.3.peg.2686"/>
<keyword evidence="8" id="KW-1185">Reference proteome</keyword>
<evidence type="ECO:0000256" key="3">
    <source>
        <dbReference type="ARBA" id="ARBA00022691"/>
    </source>
</evidence>
<keyword evidence="2 6" id="KW-0808">Transferase</keyword>
<evidence type="ECO:0000256" key="5">
    <source>
        <dbReference type="PROSITE-ProRule" id="PRU00533"/>
    </source>
</evidence>
<name>A0A059G5D2_9PROT</name>
<dbReference type="PRINTS" id="PR01549">
    <property type="entry name" value="AUTOINDCRSYN"/>
</dbReference>
<evidence type="ECO:0000256" key="4">
    <source>
        <dbReference type="ARBA" id="ARBA00022929"/>
    </source>
</evidence>
<dbReference type="AlphaFoldDB" id="A0A059G5D2"/>
<protein>
    <recommendedName>
        <fullName evidence="6">Acyl-homoserine-lactone synthase</fullName>
        <ecNumber evidence="6">2.3.1.184</ecNumber>
    </recommendedName>
    <alternativeName>
        <fullName evidence="6">Autoinducer synthesis protein</fullName>
    </alternativeName>
</protein>
<evidence type="ECO:0000256" key="2">
    <source>
        <dbReference type="ARBA" id="ARBA00022679"/>
    </source>
</evidence>